<accession>A0A2P8E0D7</accession>
<keyword evidence="5" id="KW-1185">Reference proteome</keyword>
<evidence type="ECO:0000256" key="2">
    <source>
        <dbReference type="ARBA" id="ARBA00023276"/>
    </source>
</evidence>
<dbReference type="Pfam" id="PF14870">
    <property type="entry name" value="PSII_BNR"/>
    <property type="match status" value="1"/>
</dbReference>
<reference evidence="4 5" key="1">
    <citation type="submission" date="2018-03" db="EMBL/GenBank/DDBJ databases">
        <title>Genomic Encyclopedia of Archaeal and Bacterial Type Strains, Phase II (KMG-II): from individual species to whole genera.</title>
        <authorList>
            <person name="Goeker M."/>
        </authorList>
    </citation>
    <scope>NUCLEOTIDE SEQUENCE [LARGE SCALE GENOMIC DNA]</scope>
    <source>
        <strain evidence="4 5">DSM 28057</strain>
    </source>
</reference>
<protein>
    <submittedName>
        <fullName evidence="4">Photosystem II stability/assembly factor-like uncharacterized protein</fullName>
    </submittedName>
</protein>
<name>A0A2P8E0D7_9BACT</name>
<dbReference type="AlphaFoldDB" id="A0A2P8E0D7"/>
<evidence type="ECO:0000259" key="3">
    <source>
        <dbReference type="Pfam" id="PF14870"/>
    </source>
</evidence>
<gene>
    <name evidence="4" type="ORF">CLV48_10843</name>
</gene>
<evidence type="ECO:0000313" key="5">
    <source>
        <dbReference type="Proteomes" id="UP000240708"/>
    </source>
</evidence>
<dbReference type="InterPro" id="IPR028203">
    <property type="entry name" value="PSII_CF48-like_dom"/>
</dbReference>
<dbReference type="InterPro" id="IPR036278">
    <property type="entry name" value="Sialidase_sf"/>
</dbReference>
<dbReference type="RefSeq" id="WP_106567947.1">
    <property type="nucleotide sequence ID" value="NZ_PYGF01000008.1"/>
</dbReference>
<dbReference type="GO" id="GO:0009523">
    <property type="term" value="C:photosystem II"/>
    <property type="evidence" value="ECO:0007669"/>
    <property type="project" value="UniProtKB-KW"/>
</dbReference>
<dbReference type="PROSITE" id="PS51257">
    <property type="entry name" value="PROKAR_LIPOPROTEIN"/>
    <property type="match status" value="1"/>
</dbReference>
<proteinExistence type="predicted"/>
<keyword evidence="2" id="KW-0604">Photosystem II</keyword>
<dbReference type="EMBL" id="PYGF01000008">
    <property type="protein sequence ID" value="PSL02934.1"/>
    <property type="molecule type" value="Genomic_DNA"/>
</dbReference>
<dbReference type="CDD" id="cd15482">
    <property type="entry name" value="Sialidase_non-viral"/>
    <property type="match status" value="1"/>
</dbReference>
<feature type="domain" description="Photosynthesis system II assembly factor Ycf48/Hcf136-like" evidence="3">
    <location>
        <begin position="28"/>
        <end position="119"/>
    </location>
</feature>
<sequence>MRFVYFLLLFLLFSCTTKEKRLKIEAPKGWEVMGTPVSSSLRGLSPLTEKIIWASGSKGTWLRTLDGGQSWDHGVIAGLDSVDFRDIEGFDASTAVAMSSGQPAVIYRTEDGGRTWYEVFRGSEADFFDGMAFYKNNGYVIGDEVGGKWRILVSKDYGKSWGVLETSPKAESGSGSFAASGSGIIATEDQIWFASGGRKSSVFNSTDAGITWKEYSTPIIQGESSQGIFSLTIVDDNILVAVGGDFLNPELSDRNAVISLHNGRAWSLITGNFPTGYRSSVAYFPLHHWLISVGPNGSDFCSNSGMDWAKFSNEGFHAVVLDKSFGSIWASGPNGKIGRLVY</sequence>
<dbReference type="Proteomes" id="UP000240708">
    <property type="component" value="Unassembled WGS sequence"/>
</dbReference>
<dbReference type="PANTHER" id="PTHR47199:SF2">
    <property type="entry name" value="PHOTOSYSTEM II STABILITY_ASSEMBLY FACTOR HCF136, CHLOROPLASTIC"/>
    <property type="match status" value="1"/>
</dbReference>
<comment type="caution">
    <text evidence="4">The sequence shown here is derived from an EMBL/GenBank/DDBJ whole genome shotgun (WGS) entry which is preliminary data.</text>
</comment>
<dbReference type="PANTHER" id="PTHR47199">
    <property type="entry name" value="PHOTOSYSTEM II STABILITY/ASSEMBLY FACTOR HCF136, CHLOROPLASTIC"/>
    <property type="match status" value="1"/>
</dbReference>
<evidence type="ECO:0000313" key="4">
    <source>
        <dbReference type="EMBL" id="PSL02934.1"/>
    </source>
</evidence>
<dbReference type="SUPFAM" id="SSF50939">
    <property type="entry name" value="Sialidases"/>
    <property type="match status" value="1"/>
</dbReference>
<dbReference type="Gene3D" id="2.130.10.10">
    <property type="entry name" value="YVTN repeat-like/Quinoprotein amine dehydrogenase"/>
    <property type="match status" value="2"/>
</dbReference>
<organism evidence="4 5">
    <name type="scientific">Cecembia rubra</name>
    <dbReference type="NCBI Taxonomy" id="1485585"/>
    <lineage>
        <taxon>Bacteria</taxon>
        <taxon>Pseudomonadati</taxon>
        <taxon>Bacteroidota</taxon>
        <taxon>Cytophagia</taxon>
        <taxon>Cytophagales</taxon>
        <taxon>Cyclobacteriaceae</taxon>
        <taxon>Cecembia</taxon>
    </lineage>
</organism>
<dbReference type="GO" id="GO:0015979">
    <property type="term" value="P:photosynthesis"/>
    <property type="evidence" value="ECO:0007669"/>
    <property type="project" value="UniProtKB-KW"/>
</dbReference>
<dbReference type="InterPro" id="IPR015943">
    <property type="entry name" value="WD40/YVTN_repeat-like_dom_sf"/>
</dbReference>
<evidence type="ECO:0000256" key="1">
    <source>
        <dbReference type="ARBA" id="ARBA00022531"/>
    </source>
</evidence>
<keyword evidence="1" id="KW-0602">Photosynthesis</keyword>
<dbReference type="OrthoDB" id="9813892at2"/>